<reference evidence="1 2" key="1">
    <citation type="journal article" date="2019" name="G3 (Bethesda)">
        <title>Sequencing of a Wild Apple (Malus baccata) Genome Unravels the Differences Between Cultivated and Wild Apple Species Regarding Disease Resistance and Cold Tolerance.</title>
        <authorList>
            <person name="Chen X."/>
        </authorList>
    </citation>
    <scope>NUCLEOTIDE SEQUENCE [LARGE SCALE GENOMIC DNA]</scope>
    <source>
        <strain evidence="2">cv. Shandingzi</strain>
        <tissue evidence="1">Leaves</tissue>
    </source>
</reference>
<evidence type="ECO:0000313" key="1">
    <source>
        <dbReference type="EMBL" id="TQD78146.1"/>
    </source>
</evidence>
<protein>
    <submittedName>
        <fullName evidence="1">Uncharacterized protein</fullName>
    </submittedName>
</protein>
<name>A0A540KVB8_MALBA</name>
<dbReference type="Proteomes" id="UP000315295">
    <property type="component" value="Unassembled WGS sequence"/>
</dbReference>
<evidence type="ECO:0000313" key="2">
    <source>
        <dbReference type="Proteomes" id="UP000315295"/>
    </source>
</evidence>
<gene>
    <name evidence="1" type="ORF">C1H46_036299</name>
</gene>
<organism evidence="1 2">
    <name type="scientific">Malus baccata</name>
    <name type="common">Siberian crab apple</name>
    <name type="synonym">Pyrus baccata</name>
    <dbReference type="NCBI Taxonomy" id="106549"/>
    <lineage>
        <taxon>Eukaryota</taxon>
        <taxon>Viridiplantae</taxon>
        <taxon>Streptophyta</taxon>
        <taxon>Embryophyta</taxon>
        <taxon>Tracheophyta</taxon>
        <taxon>Spermatophyta</taxon>
        <taxon>Magnoliopsida</taxon>
        <taxon>eudicotyledons</taxon>
        <taxon>Gunneridae</taxon>
        <taxon>Pentapetalae</taxon>
        <taxon>rosids</taxon>
        <taxon>fabids</taxon>
        <taxon>Rosales</taxon>
        <taxon>Rosaceae</taxon>
        <taxon>Amygdaloideae</taxon>
        <taxon>Maleae</taxon>
        <taxon>Malus</taxon>
    </lineage>
</organism>
<accession>A0A540KVB8</accession>
<proteinExistence type="predicted"/>
<sequence length="75" mass="8174">MITLNIASPAVYEAESVKTASGQNNQEKPPHGTQLEPIIITMPGKSAKSADPKKLHQYRSPCFYSSTDTKHTMGN</sequence>
<keyword evidence="2" id="KW-1185">Reference proteome</keyword>
<dbReference type="AlphaFoldDB" id="A0A540KVB8"/>
<comment type="caution">
    <text evidence="1">The sequence shown here is derived from an EMBL/GenBank/DDBJ whole genome shotgun (WGS) entry which is preliminary data.</text>
</comment>
<dbReference type="EMBL" id="VIEB01000923">
    <property type="protein sequence ID" value="TQD78146.1"/>
    <property type="molecule type" value="Genomic_DNA"/>
</dbReference>